<feature type="region of interest" description="Disordered" evidence="1">
    <location>
        <begin position="558"/>
        <end position="578"/>
    </location>
</feature>
<proteinExistence type="predicted"/>
<keyword evidence="3" id="KW-0614">Plasmid</keyword>
<gene>
    <name evidence="3" type="ORF">GZH47_32670</name>
</gene>
<organism evidence="3 4">
    <name type="scientific">Paenibacillus rhizovicinus</name>
    <dbReference type="NCBI Taxonomy" id="2704463"/>
    <lineage>
        <taxon>Bacteria</taxon>
        <taxon>Bacillati</taxon>
        <taxon>Bacillota</taxon>
        <taxon>Bacilli</taxon>
        <taxon>Bacillales</taxon>
        <taxon>Paenibacillaceae</taxon>
        <taxon>Paenibacillus</taxon>
    </lineage>
</organism>
<sequence>MASKGIDDRDSLYGSLLPHHLRIGDTQFYVPPTAITVTKRMKNETVNMLRSRGSFIKGSGYFDLVVDLSLFFPDMESINNELRPLLAQVKKCPFLPVQSMHLNDVYDIQAVSVAGITVSTVPGFPQAITANLQLYSFNPFVYIFNENDRTFDDLFNWPLFRWYYRRSLEPSEGRYTYFEPMRQEMTDQFKFKTAFEGDLDAIRRWRVDRDKMIKAWQDDMADKKYVDIEDFDGETLPFDELDEDLFNQNFDEHYKKAIFEYDITMEDWMFDDLHLTDLSISFQNVITSLQIQAHETPTHQYLGSQDTVIVARFRTDDSETLAQFDGMVRRANYLVREYHKEISNGFIQFDHPLANLFGVKFVVVQDVQSTTVEGQPGVFDIQLTLIAFNRAQKKLAETRLMNGDDAVWEIDGWRNSNAKLLIPFFGWASWLKDRPVFRDLAVKGYMDLDVKQKVLYEAKIKKNFTAVEIYPDLELPTYTEVAEAGFQIINNNDGFYVEPDFFLIYDDFVTVGQEAVDHLNSAFKSEARDTIGGTAVVDKASFKPDEKSKDYTAKLQTERAASKKPSVAQEAPEETNETNLTATEFESLIRQKTFQKMKDLTAAVAQQQTPLNPNPQTNVIKQSWAVAFAKSFDEKLRHFYATGYGANTSLGNVYVEKSNVPIMQTAEMKFFADTSFIREAAHIGIMRVSPIMGEPNSLGMNYEYNIETGVAHLQYYFNKVKTSNMISSYVYDAFGLNADKATDTERCYFAAAVCLYLGFETEYGRLYKSNKKLSYALVVQIKKMLTIIGQTKEWDEATIQKKVSELPVPDYKTASLQNATVYAKSDSVHEESDFEDEETTLREMFHDLEKYDRRGRLVRAFPSFFLMFVDEGQYMGTIKMSDRYFGYQAVTDIMYTNSRKVASSTLSLEMSNVYGSLSDGVKAMDLTHHGAWDLVQSLLAPGFAAKEAERSRNRDASFYKSIMLRTGARVHFRMGYGSNPMSMPTLMNGTITELQNNGESVSVVVQDDGIELTNKIKANPDDTTSGFIFSKKEPTEIVDALLRDDQGFFGNLKQAFSNADYAKHSLGIIHFGAPGRPADNLFGELTSRIMNEINMNVYEVTGKLNSEVGFWSRMGDFFGVGDADEPGININLYDKTVWDVLNITAAIGQDHVVAVHPFDFRSTIFSGKPTMPIAFGYHVDEDDNISLYRKTFRQFHVFDSWTNIMDNSITATEQNMYNVAIGTYYNEGKLDTTEPIYVDTNIWPEKLRTVNLDTTLNAQGIRLVQNIPLIGGWLNKPFKWYYDEGVAIKIAASGLKDHVKEMYDGYLTLVGEPAVKPFDQMLINDTWNSITGPAEVREVTQMMNMEFGFITMVKPDAVVVNSDQTQMNFMHSCYSIGTALTMTLVLRGILANPNYKGAFPIMNAAWGLIKRQYKKMTQTFKIDKGIDKLKEMLNVNPKPAAGTNIWEYDEVTGKWREYNPISEETRKKWKASGLLDDIIKTLDNLELSKMEDLFDKADDILSDNRILGYDKINITKIAKMRRITSKLAFTGAKIAGKSLRAGRWAVRGAVSATGVGIIPVLIETLVTEVALAGVAEYLERFLFTRQACMIATLQKDGYEFSAGINGHKGSVITDSPDLIQRIFTGKWQSVFFSFLGADVSKYAANQQATDAFDIPKVQTAGETSTDNLPYDPNVVVANFIQAHRRVVPYDEKFKARYEQEVIEAQEAYLKRVDSLDEENNRDSIYTVDPVAVPGQSGTGYANMDLNTPSGISAEAINKAFSGTPLAGLGQAFVAVETSIPPVRNPKTGQTVQIAGVINGLYLAAHAAWETGWGDSRIFRDKNNMFGYGAYDSSPYESAWTFDSKQHCINFAAQQIKRDYLLPDGKYFGGATLVGMNKKYATDKNWANGIAGIMRKIAMLDPNYKPPISASSADGVTVLGTQGSTKYRVQPAEAKSVLIDLKTQPLTNIRLTLVSESSLIRQASYNALERMGSLYKSRTGETMAITSAYRPGDPNWHGTGYGCDVDTPNAPYISGAYRFPKGSKEKRNLEILIDCAVETGFGGIIHGDVDVIATCKTKYPGTVITQRNDHFNHLHLSYIRG</sequence>
<geneLocation type="plasmid" evidence="3 4">
    <name>unnamed2</name>
</geneLocation>
<accession>A0A6C0PAQ0</accession>
<dbReference type="InterPro" id="IPR002901">
    <property type="entry name" value="MGlyc_endo_b_GlcNAc-like_dom"/>
</dbReference>
<evidence type="ECO:0000259" key="2">
    <source>
        <dbReference type="SMART" id="SM00047"/>
    </source>
</evidence>
<reference evidence="3 4" key="1">
    <citation type="submission" date="2020-02" db="EMBL/GenBank/DDBJ databases">
        <title>Paenibacillus sp. nov., isolated from rhizosphere soil of tomato.</title>
        <authorList>
            <person name="Weon H.-Y."/>
            <person name="Lee S.A."/>
        </authorList>
    </citation>
    <scope>NUCLEOTIDE SEQUENCE [LARGE SCALE GENOMIC DNA]</scope>
    <source>
        <strain evidence="3 4">14171R-81</strain>
        <plasmid evidence="3 4">unnamed2</plasmid>
    </source>
</reference>
<protein>
    <submittedName>
        <fullName evidence="3">Glucosaminidase domain-containing protein</fullName>
    </submittedName>
</protein>
<dbReference type="KEGG" id="prz:GZH47_32670"/>
<evidence type="ECO:0000313" key="4">
    <source>
        <dbReference type="Proteomes" id="UP000479114"/>
    </source>
</evidence>
<dbReference type="RefSeq" id="WP_162645787.1">
    <property type="nucleotide sequence ID" value="NZ_CP048288.1"/>
</dbReference>
<dbReference type="SMART" id="SM00047">
    <property type="entry name" value="LYZ2"/>
    <property type="match status" value="1"/>
</dbReference>
<name>A0A6C0PAQ0_9BACL</name>
<feature type="domain" description="Mannosyl-glycoprotein endo-beta-N-acetylglucosamidase-like" evidence="2">
    <location>
        <begin position="1778"/>
        <end position="1902"/>
    </location>
</feature>
<dbReference type="GO" id="GO:0004040">
    <property type="term" value="F:amidase activity"/>
    <property type="evidence" value="ECO:0007669"/>
    <property type="project" value="InterPro"/>
</dbReference>
<evidence type="ECO:0000313" key="3">
    <source>
        <dbReference type="EMBL" id="QHW35654.1"/>
    </source>
</evidence>
<dbReference type="Proteomes" id="UP000479114">
    <property type="component" value="Plasmid unnamed2"/>
</dbReference>
<keyword evidence="4" id="KW-1185">Reference proteome</keyword>
<dbReference type="EMBL" id="CP048288">
    <property type="protein sequence ID" value="QHW35654.1"/>
    <property type="molecule type" value="Genomic_DNA"/>
</dbReference>
<dbReference type="Pfam" id="PF01832">
    <property type="entry name" value="Glucosaminidase"/>
    <property type="match status" value="1"/>
</dbReference>
<evidence type="ECO:0000256" key="1">
    <source>
        <dbReference type="SAM" id="MobiDB-lite"/>
    </source>
</evidence>
<dbReference type="Gene3D" id="1.10.530.10">
    <property type="match status" value="1"/>
</dbReference>